<protein>
    <recommendedName>
        <fullName evidence="3">Tc1-like transposase DDE domain-containing protein</fullName>
    </recommendedName>
</protein>
<sequence length="64" mass="7687">MAQALRHIERSTPRNLSIHAVVDNHATHKTKALREWLMRHRRFSPTHSICLYQVERFFAKIESY</sequence>
<keyword evidence="2" id="KW-1185">Reference proteome</keyword>
<evidence type="ECO:0008006" key="3">
    <source>
        <dbReference type="Google" id="ProtNLM"/>
    </source>
</evidence>
<reference evidence="1 2" key="1">
    <citation type="submission" date="2022-10" db="EMBL/GenBank/DDBJ databases">
        <title>Luteolibacter flavescens strain MCCC 1K03193, whole genome shotgun sequencing project.</title>
        <authorList>
            <person name="Zhao G."/>
            <person name="Shen L."/>
        </authorList>
    </citation>
    <scope>NUCLEOTIDE SEQUENCE [LARGE SCALE GENOMIC DNA]</scope>
    <source>
        <strain evidence="1 2">MCCC 1K03193</strain>
    </source>
</reference>
<proteinExistence type="predicted"/>
<accession>A0ABT3FUP2</accession>
<dbReference type="RefSeq" id="WP_264503236.1">
    <property type="nucleotide sequence ID" value="NZ_JAPDDS010000016.1"/>
</dbReference>
<name>A0ABT3FUP2_9BACT</name>
<evidence type="ECO:0000313" key="1">
    <source>
        <dbReference type="EMBL" id="MCW1887280.1"/>
    </source>
</evidence>
<organism evidence="1 2">
    <name type="scientific">Luteolibacter flavescens</name>
    <dbReference type="NCBI Taxonomy" id="1859460"/>
    <lineage>
        <taxon>Bacteria</taxon>
        <taxon>Pseudomonadati</taxon>
        <taxon>Verrucomicrobiota</taxon>
        <taxon>Verrucomicrobiia</taxon>
        <taxon>Verrucomicrobiales</taxon>
        <taxon>Verrucomicrobiaceae</taxon>
        <taxon>Luteolibacter</taxon>
    </lineage>
</organism>
<comment type="caution">
    <text evidence="1">The sequence shown here is derived from an EMBL/GenBank/DDBJ whole genome shotgun (WGS) entry which is preliminary data.</text>
</comment>
<evidence type="ECO:0000313" key="2">
    <source>
        <dbReference type="Proteomes" id="UP001207930"/>
    </source>
</evidence>
<dbReference type="Proteomes" id="UP001207930">
    <property type="component" value="Unassembled WGS sequence"/>
</dbReference>
<gene>
    <name evidence="1" type="ORF">OKA04_21260</name>
</gene>
<dbReference type="EMBL" id="JAPDDS010000016">
    <property type="protein sequence ID" value="MCW1887280.1"/>
    <property type="molecule type" value="Genomic_DNA"/>
</dbReference>